<evidence type="ECO:0000313" key="2">
    <source>
        <dbReference type="EMBL" id="JAH72928.1"/>
    </source>
</evidence>
<keyword evidence="1" id="KW-0812">Transmembrane</keyword>
<name>A0A0E9V6R5_ANGAN</name>
<reference evidence="2" key="1">
    <citation type="submission" date="2014-11" db="EMBL/GenBank/DDBJ databases">
        <authorList>
            <person name="Amaro Gonzalez C."/>
        </authorList>
    </citation>
    <scope>NUCLEOTIDE SEQUENCE</scope>
</reference>
<protein>
    <submittedName>
        <fullName evidence="2">Uncharacterized protein</fullName>
    </submittedName>
</protein>
<organism evidence="2">
    <name type="scientific">Anguilla anguilla</name>
    <name type="common">European freshwater eel</name>
    <name type="synonym">Muraena anguilla</name>
    <dbReference type="NCBI Taxonomy" id="7936"/>
    <lineage>
        <taxon>Eukaryota</taxon>
        <taxon>Metazoa</taxon>
        <taxon>Chordata</taxon>
        <taxon>Craniata</taxon>
        <taxon>Vertebrata</taxon>
        <taxon>Euteleostomi</taxon>
        <taxon>Actinopterygii</taxon>
        <taxon>Neopterygii</taxon>
        <taxon>Teleostei</taxon>
        <taxon>Anguilliformes</taxon>
        <taxon>Anguillidae</taxon>
        <taxon>Anguilla</taxon>
    </lineage>
</organism>
<keyword evidence="1" id="KW-0472">Membrane</keyword>
<dbReference type="AlphaFoldDB" id="A0A0E9V6R5"/>
<keyword evidence="1" id="KW-1133">Transmembrane helix</keyword>
<accession>A0A0E9V6R5</accession>
<reference evidence="2" key="2">
    <citation type="journal article" date="2015" name="Fish Shellfish Immunol.">
        <title>Early steps in the European eel (Anguilla anguilla)-Vibrio vulnificus interaction in the gills: Role of the RtxA13 toxin.</title>
        <authorList>
            <person name="Callol A."/>
            <person name="Pajuelo D."/>
            <person name="Ebbesson L."/>
            <person name="Teles M."/>
            <person name="MacKenzie S."/>
            <person name="Amaro C."/>
        </authorList>
    </citation>
    <scope>NUCLEOTIDE SEQUENCE</scope>
</reference>
<evidence type="ECO:0000256" key="1">
    <source>
        <dbReference type="SAM" id="Phobius"/>
    </source>
</evidence>
<dbReference type="EMBL" id="GBXM01035649">
    <property type="protein sequence ID" value="JAH72928.1"/>
    <property type="molecule type" value="Transcribed_RNA"/>
</dbReference>
<proteinExistence type="predicted"/>
<feature type="transmembrane region" description="Helical" evidence="1">
    <location>
        <begin position="7"/>
        <end position="26"/>
    </location>
</feature>
<sequence length="41" mass="5375">MSRWHKMWPFLLFFLFCLFCFGFFFWKKGETRLISWKQDRY</sequence>